<feature type="domain" description="Reticulon" evidence="9">
    <location>
        <begin position="381"/>
        <end position="566"/>
    </location>
</feature>
<dbReference type="Proteomes" id="UP000516437">
    <property type="component" value="Chromosome 5"/>
</dbReference>
<dbReference type="Gene3D" id="3.40.50.720">
    <property type="entry name" value="NAD(P)-binding Rossmann-like Domain"/>
    <property type="match status" value="1"/>
</dbReference>
<keyword evidence="3 8" id="KW-0256">Endoplasmic reticulum</keyword>
<dbReference type="SUPFAM" id="SSF51735">
    <property type="entry name" value="NAD(P)-binding Rossmann-fold domains"/>
    <property type="match status" value="1"/>
</dbReference>
<keyword evidence="6" id="KW-0560">Oxidoreductase</keyword>
<evidence type="ECO:0000256" key="4">
    <source>
        <dbReference type="ARBA" id="ARBA00022857"/>
    </source>
</evidence>
<evidence type="ECO:0000256" key="8">
    <source>
        <dbReference type="RuleBase" id="RU363132"/>
    </source>
</evidence>
<dbReference type="InterPro" id="IPR002225">
    <property type="entry name" value="3Beta_OHSteriod_DH/Estase"/>
</dbReference>
<dbReference type="PROSITE" id="PS50845">
    <property type="entry name" value="RETICULON"/>
    <property type="match status" value="1"/>
</dbReference>
<accession>A0A6A1VK74</accession>
<keyword evidence="4" id="KW-0521">NADP</keyword>
<feature type="transmembrane region" description="Helical" evidence="8">
    <location>
        <begin position="393"/>
        <end position="409"/>
    </location>
</feature>
<organism evidence="10 11">
    <name type="scientific">Morella rubra</name>
    <name type="common">Chinese bayberry</name>
    <dbReference type="NCBI Taxonomy" id="262757"/>
    <lineage>
        <taxon>Eukaryota</taxon>
        <taxon>Viridiplantae</taxon>
        <taxon>Streptophyta</taxon>
        <taxon>Embryophyta</taxon>
        <taxon>Tracheophyta</taxon>
        <taxon>Spermatophyta</taxon>
        <taxon>Magnoliopsida</taxon>
        <taxon>eudicotyledons</taxon>
        <taxon>Gunneridae</taxon>
        <taxon>Pentapetalae</taxon>
        <taxon>rosids</taxon>
        <taxon>fabids</taxon>
        <taxon>Fagales</taxon>
        <taxon>Myricaceae</taxon>
        <taxon>Morella</taxon>
    </lineage>
</organism>
<keyword evidence="7 8" id="KW-0472">Membrane</keyword>
<comment type="subcellular location">
    <subcellularLocation>
        <location evidence="1 8">Endoplasmic reticulum membrane</location>
        <topology evidence="1 8">Multi-pass membrane protein</topology>
    </subcellularLocation>
</comment>
<dbReference type="GO" id="GO:0005789">
    <property type="term" value="C:endoplasmic reticulum membrane"/>
    <property type="evidence" value="ECO:0007669"/>
    <property type="project" value="UniProtKB-SubCell"/>
</dbReference>
<dbReference type="AlphaFoldDB" id="A0A6A1VK74"/>
<evidence type="ECO:0000256" key="3">
    <source>
        <dbReference type="ARBA" id="ARBA00022824"/>
    </source>
</evidence>
<dbReference type="OrthoDB" id="10058185at2759"/>
<comment type="caution">
    <text evidence="10">The sequence shown here is derived from an EMBL/GenBank/DDBJ whole genome shotgun (WGS) entry which is preliminary data.</text>
</comment>
<evidence type="ECO:0000259" key="9">
    <source>
        <dbReference type="PROSITE" id="PS50845"/>
    </source>
</evidence>
<dbReference type="InterPro" id="IPR050425">
    <property type="entry name" value="NAD(P)_dehydrat-like"/>
</dbReference>
<feature type="transmembrane region" description="Helical" evidence="8">
    <location>
        <begin position="421"/>
        <end position="444"/>
    </location>
</feature>
<dbReference type="Pfam" id="PF02453">
    <property type="entry name" value="Reticulon"/>
    <property type="match status" value="1"/>
</dbReference>
<dbReference type="InterPro" id="IPR036291">
    <property type="entry name" value="NAD(P)-bd_dom_sf"/>
</dbReference>
<keyword evidence="5 8" id="KW-1133">Transmembrane helix</keyword>
<keyword evidence="2 8" id="KW-0812">Transmembrane</keyword>
<dbReference type="PANTHER" id="PTHR10366">
    <property type="entry name" value="NAD DEPENDENT EPIMERASE/DEHYDRATASE"/>
    <property type="match status" value="1"/>
</dbReference>
<evidence type="ECO:0000313" key="10">
    <source>
        <dbReference type="EMBL" id="KAB1213261.1"/>
    </source>
</evidence>
<dbReference type="GO" id="GO:0006694">
    <property type="term" value="P:steroid biosynthetic process"/>
    <property type="evidence" value="ECO:0007669"/>
    <property type="project" value="InterPro"/>
</dbReference>
<dbReference type="GO" id="GO:0016616">
    <property type="term" value="F:oxidoreductase activity, acting on the CH-OH group of donors, NAD or NADP as acceptor"/>
    <property type="evidence" value="ECO:0007669"/>
    <property type="project" value="InterPro"/>
</dbReference>
<evidence type="ECO:0000256" key="2">
    <source>
        <dbReference type="ARBA" id="ARBA00022692"/>
    </source>
</evidence>
<evidence type="ECO:0000256" key="1">
    <source>
        <dbReference type="ARBA" id="ARBA00004477"/>
    </source>
</evidence>
<reference evidence="10 11" key="1">
    <citation type="journal article" date="2019" name="Plant Biotechnol. J.">
        <title>The red bayberry genome and genetic basis of sex determination.</title>
        <authorList>
            <person name="Jia H.M."/>
            <person name="Jia H.J."/>
            <person name="Cai Q.L."/>
            <person name="Wang Y."/>
            <person name="Zhao H.B."/>
            <person name="Yang W.F."/>
            <person name="Wang G.Y."/>
            <person name="Li Y.H."/>
            <person name="Zhan D.L."/>
            <person name="Shen Y.T."/>
            <person name="Niu Q.F."/>
            <person name="Chang L."/>
            <person name="Qiu J."/>
            <person name="Zhao L."/>
            <person name="Xie H.B."/>
            <person name="Fu W.Y."/>
            <person name="Jin J."/>
            <person name="Li X.W."/>
            <person name="Jiao Y."/>
            <person name="Zhou C.C."/>
            <person name="Tu T."/>
            <person name="Chai C.Y."/>
            <person name="Gao J.L."/>
            <person name="Fan L.J."/>
            <person name="van de Weg E."/>
            <person name="Wang J.Y."/>
            <person name="Gao Z.S."/>
        </authorList>
    </citation>
    <scope>NUCLEOTIDE SEQUENCE [LARGE SCALE GENOMIC DNA]</scope>
    <source>
        <tissue evidence="10">Leaves</tissue>
    </source>
</reference>
<sequence length="577" mass="65000">MEERFAELKTCVVLGGQTFLGRSLVLRLLRLHNWIVRVADSARSLQLPSSDHDSLLSQALSSGRASYQPVDVRFSKILTIEGSSVVFYMDVSDLQRHDFYNCYLIVVQGAKNVINACRECKVRRLIYNSTADVVFNGLRDITNEDESLMYPWKFEDMMSDLKAQAEALVLFANNIDGLLTCALRPSNVFGPGETQLVPLLVNLAKSGWAKFIVGSGENMSDFTYTENVTHAHICAEEALDIRMASAAGRAFFITNLEPMKFWDFVSLIWEGLGYQRPLLKVPYRMVWYILLLVKWMHENLGFRNYNHSVSTHYIQLASRTKTFNCSAAQKHIGYSPVVSLEEGVTLTIESISQLTIDTYCARYCTFNEQSRVEKLLGGGEVSDILLWRDEKKTFAYFLALVLLFYWFFLSGRTFMSSAANLLLLINFILFGYGVLSSTTVGVTFQRISSSYFLIPEMAVKDSITTLACLWNNGVQHVQSLAHGEDWGNFFKVAVFLYLLKLILLRSFTVVVGIALVLAFTAFFVYEQYELEIDGFAKVLTNGLKESMGLLTGNLPACASSLRRKYDKFLGSKGSAAL</sequence>
<feature type="transmembrane region" description="Helical" evidence="8">
    <location>
        <begin position="502"/>
        <end position="525"/>
    </location>
</feature>
<proteinExistence type="predicted"/>
<protein>
    <recommendedName>
        <fullName evidence="8">Reticulon-like protein</fullName>
    </recommendedName>
</protein>
<name>A0A6A1VK74_9ROSI</name>
<dbReference type="InterPro" id="IPR003388">
    <property type="entry name" value="Reticulon"/>
</dbReference>
<dbReference type="EMBL" id="RXIC02000023">
    <property type="protein sequence ID" value="KAB1213261.1"/>
    <property type="molecule type" value="Genomic_DNA"/>
</dbReference>
<evidence type="ECO:0000313" key="11">
    <source>
        <dbReference type="Proteomes" id="UP000516437"/>
    </source>
</evidence>
<gene>
    <name evidence="10" type="ORF">CJ030_MR5G009644</name>
</gene>
<evidence type="ECO:0000256" key="5">
    <source>
        <dbReference type="ARBA" id="ARBA00022989"/>
    </source>
</evidence>
<dbReference type="Pfam" id="PF01073">
    <property type="entry name" value="3Beta_HSD"/>
    <property type="match status" value="1"/>
</dbReference>
<dbReference type="PANTHER" id="PTHR10366:SF639">
    <property type="entry name" value="3BETA-HYDROXYSTEROID-DEHYDROGENASE_DECARBOXYLASE ISOFORM 3"/>
    <property type="match status" value="1"/>
</dbReference>
<evidence type="ECO:0000256" key="7">
    <source>
        <dbReference type="ARBA" id="ARBA00023136"/>
    </source>
</evidence>
<keyword evidence="11" id="KW-1185">Reference proteome</keyword>
<evidence type="ECO:0000256" key="6">
    <source>
        <dbReference type="ARBA" id="ARBA00023002"/>
    </source>
</evidence>